<dbReference type="AlphaFoldDB" id="A0A1H4GPE0"/>
<keyword evidence="1" id="KW-0238">DNA-binding</keyword>
<evidence type="ECO:0000259" key="2">
    <source>
        <dbReference type="PROSITE" id="PS50943"/>
    </source>
</evidence>
<proteinExistence type="predicted"/>
<feature type="domain" description="HTH cro/C1-type" evidence="2">
    <location>
        <begin position="11"/>
        <end position="61"/>
    </location>
</feature>
<keyword evidence="4" id="KW-1185">Reference proteome</keyword>
<dbReference type="CDD" id="cd00093">
    <property type="entry name" value="HTH_XRE"/>
    <property type="match status" value="1"/>
</dbReference>
<dbReference type="PANTHER" id="PTHR46558:SF11">
    <property type="entry name" value="HTH-TYPE TRANSCRIPTIONAL REGULATOR XRE"/>
    <property type="match status" value="1"/>
</dbReference>
<dbReference type="GO" id="GO:0003677">
    <property type="term" value="F:DNA binding"/>
    <property type="evidence" value="ECO:0007669"/>
    <property type="project" value="UniProtKB-KW"/>
</dbReference>
<dbReference type="OrthoDB" id="881869at2"/>
<dbReference type="Pfam" id="PF01381">
    <property type="entry name" value="HTH_3"/>
    <property type="match status" value="1"/>
</dbReference>
<evidence type="ECO:0000256" key="1">
    <source>
        <dbReference type="ARBA" id="ARBA00023125"/>
    </source>
</evidence>
<organism evidence="3 4">
    <name type="scientific">Chitinophaga terrae</name>
    <name type="common">ex Kim and Jung 2007</name>
    <dbReference type="NCBI Taxonomy" id="408074"/>
    <lineage>
        <taxon>Bacteria</taxon>
        <taxon>Pseudomonadati</taxon>
        <taxon>Bacteroidota</taxon>
        <taxon>Chitinophagia</taxon>
        <taxon>Chitinophagales</taxon>
        <taxon>Chitinophagaceae</taxon>
        <taxon>Chitinophaga</taxon>
    </lineage>
</organism>
<accession>A0A1H4GPE0</accession>
<reference evidence="4" key="1">
    <citation type="submission" date="2016-10" db="EMBL/GenBank/DDBJ databases">
        <authorList>
            <person name="Varghese N."/>
            <person name="Submissions S."/>
        </authorList>
    </citation>
    <scope>NUCLEOTIDE SEQUENCE [LARGE SCALE GENOMIC DNA]</scope>
    <source>
        <strain evidence="4">DSM 23920</strain>
    </source>
</reference>
<dbReference type="Proteomes" id="UP000199656">
    <property type="component" value="Unassembled WGS sequence"/>
</dbReference>
<dbReference type="InterPro" id="IPR001387">
    <property type="entry name" value="Cro/C1-type_HTH"/>
</dbReference>
<gene>
    <name evidence="3" type="ORF">SAMN05660909_05579</name>
</gene>
<sequence length="115" mass="12770">MSFGERLTLSRKRRKLTQGELGKAVGTTGDMIGKYEREVITPTIEVVGRMAEVLNVSLDYLIRNITSESDTSKSLPPLLTDKLQYIEKLSAGDQDHILSVIDAFIAKSKLESITK</sequence>
<name>A0A1H4GPE0_9BACT</name>
<dbReference type="SMART" id="SM00530">
    <property type="entry name" value="HTH_XRE"/>
    <property type="match status" value="1"/>
</dbReference>
<dbReference type="EMBL" id="FNRL01000050">
    <property type="protein sequence ID" value="SEB11397.1"/>
    <property type="molecule type" value="Genomic_DNA"/>
</dbReference>
<protein>
    <submittedName>
        <fullName evidence="3">Transcriptional regulator, contains XRE-family HTH domain</fullName>
    </submittedName>
</protein>
<dbReference type="STRING" id="408074.SAMN05660909_05579"/>
<evidence type="ECO:0000313" key="3">
    <source>
        <dbReference type="EMBL" id="SEB11397.1"/>
    </source>
</evidence>
<dbReference type="PROSITE" id="PS50943">
    <property type="entry name" value="HTH_CROC1"/>
    <property type="match status" value="1"/>
</dbReference>
<dbReference type="PANTHER" id="PTHR46558">
    <property type="entry name" value="TRACRIPTIONAL REGULATORY PROTEIN-RELATED-RELATED"/>
    <property type="match status" value="1"/>
</dbReference>
<dbReference type="SUPFAM" id="SSF47413">
    <property type="entry name" value="lambda repressor-like DNA-binding domains"/>
    <property type="match status" value="1"/>
</dbReference>
<dbReference type="InterPro" id="IPR010982">
    <property type="entry name" value="Lambda_DNA-bd_dom_sf"/>
</dbReference>
<dbReference type="RefSeq" id="WP_089766226.1">
    <property type="nucleotide sequence ID" value="NZ_BKAT01000073.1"/>
</dbReference>
<evidence type="ECO:0000313" key="4">
    <source>
        <dbReference type="Proteomes" id="UP000199656"/>
    </source>
</evidence>
<dbReference type="Gene3D" id="1.10.260.40">
    <property type="entry name" value="lambda repressor-like DNA-binding domains"/>
    <property type="match status" value="1"/>
</dbReference>